<evidence type="ECO:0000256" key="1">
    <source>
        <dbReference type="SAM" id="MobiDB-lite"/>
    </source>
</evidence>
<feature type="region of interest" description="Disordered" evidence="1">
    <location>
        <begin position="1"/>
        <end position="22"/>
    </location>
</feature>
<protein>
    <recommendedName>
        <fullName evidence="4">Transposase family Tnp2 protein</fullName>
    </recommendedName>
</protein>
<feature type="region of interest" description="Disordered" evidence="1">
    <location>
        <begin position="111"/>
        <end position="147"/>
    </location>
</feature>
<gene>
    <name evidence="2" type="ORF">CTheo_8858</name>
</gene>
<evidence type="ECO:0000313" key="3">
    <source>
        <dbReference type="Proteomes" id="UP000383932"/>
    </source>
</evidence>
<evidence type="ECO:0000313" key="2">
    <source>
        <dbReference type="EMBL" id="KAB5587700.1"/>
    </source>
</evidence>
<dbReference type="Pfam" id="PF02992">
    <property type="entry name" value="Transposase_21"/>
    <property type="match status" value="1"/>
</dbReference>
<feature type="compositionally biased region" description="Low complexity" evidence="1">
    <location>
        <begin position="65"/>
        <end position="77"/>
    </location>
</feature>
<accession>A0A5N5Q7F1</accession>
<dbReference type="InterPro" id="IPR004242">
    <property type="entry name" value="Transposase_21"/>
</dbReference>
<dbReference type="Proteomes" id="UP000383932">
    <property type="component" value="Unassembled WGS sequence"/>
</dbReference>
<sequence length="454" mass="52561">MTLSPDLIPNPNPNQMPDHRASTKEKVRCYCGIEEYGPIPHWCHVRTCYRHLAKAKKLAQHAMGDDNNNNNDNNDNNHQMDIDSNKFAEGQGPEDDLDAYTGAQLDDKWLESEPSDAGWDEVEEPARVTSRTPTPPPDDEEPQEDGFEHITKEDYREYDRWFDETIQEMDEIIAENLTEEEMDSIKMMAIRLFGHISQRNYERIRYSFQEKIHLLSSYRLHRKLTILSGISPLSIDCCVNSCHAFTGRYAKEEFCSKCKQACYTSGLRRKACQVFEYLPITPRLQGYFNNPDMVQKMYYRADYTQEEGRMDDYIDSKRYKKLCHMNIVIEGEDLGIRYFHGSRDIAYAVMTDGVSLFQLAHNQKSTCWPIMAINLNLPASERVKLRNLLPLGVIPGPNQPKDFDSFLEPFVQEAIEQACGVETYDVTRRERFTLRAHPIMVSGDMQAMKHVNPP</sequence>
<dbReference type="OrthoDB" id="3257409at2759"/>
<comment type="caution">
    <text evidence="2">The sequence shown here is derived from an EMBL/GenBank/DDBJ whole genome shotgun (WGS) entry which is preliminary data.</text>
</comment>
<proteinExistence type="predicted"/>
<reference evidence="2 3" key="1">
    <citation type="journal article" date="2019" name="Fungal Biol. Biotechnol.">
        <title>Draft genome sequence of fastidious pathogen Ceratobasidium theobromae, which causes vascular-streak dieback in Theobroma cacao.</title>
        <authorList>
            <person name="Ali S.S."/>
            <person name="Asman A."/>
            <person name="Shao J."/>
            <person name="Firmansyah A.P."/>
            <person name="Susilo A.W."/>
            <person name="Rosmana A."/>
            <person name="McMahon P."/>
            <person name="Junaid M."/>
            <person name="Guest D."/>
            <person name="Kheng T.Y."/>
            <person name="Meinhardt L.W."/>
            <person name="Bailey B.A."/>
        </authorList>
    </citation>
    <scope>NUCLEOTIDE SEQUENCE [LARGE SCALE GENOMIC DNA]</scope>
    <source>
        <strain evidence="2 3">CT2</strain>
    </source>
</reference>
<organism evidence="2 3">
    <name type="scientific">Ceratobasidium theobromae</name>
    <dbReference type="NCBI Taxonomy" id="1582974"/>
    <lineage>
        <taxon>Eukaryota</taxon>
        <taxon>Fungi</taxon>
        <taxon>Dikarya</taxon>
        <taxon>Basidiomycota</taxon>
        <taxon>Agaricomycotina</taxon>
        <taxon>Agaricomycetes</taxon>
        <taxon>Cantharellales</taxon>
        <taxon>Ceratobasidiaceae</taxon>
        <taxon>Ceratobasidium</taxon>
    </lineage>
</organism>
<name>A0A5N5Q7F1_9AGAM</name>
<dbReference type="AlphaFoldDB" id="A0A5N5Q7F1"/>
<feature type="region of interest" description="Disordered" evidence="1">
    <location>
        <begin position="62"/>
        <end position="99"/>
    </location>
</feature>
<evidence type="ECO:0008006" key="4">
    <source>
        <dbReference type="Google" id="ProtNLM"/>
    </source>
</evidence>
<keyword evidence="3" id="KW-1185">Reference proteome</keyword>
<dbReference type="EMBL" id="SSOP01000853">
    <property type="protein sequence ID" value="KAB5587700.1"/>
    <property type="molecule type" value="Genomic_DNA"/>
</dbReference>